<dbReference type="InterPro" id="IPR034984">
    <property type="entry name" value="Imelysin-like_IPPA"/>
</dbReference>
<evidence type="ECO:0000256" key="3">
    <source>
        <dbReference type="SAM" id="SignalP"/>
    </source>
</evidence>
<proteinExistence type="predicted"/>
<dbReference type="GO" id="GO:0030313">
    <property type="term" value="C:cell envelope"/>
    <property type="evidence" value="ECO:0007669"/>
    <property type="project" value="UniProtKB-SubCell"/>
</dbReference>
<protein>
    <recommendedName>
        <fullName evidence="4">Imelysin-like domain-containing protein</fullName>
    </recommendedName>
</protein>
<sequence length="338" mass="37339">MKMKKMMIALCLMPWVTGLAGCQEDQETVSATIHQQHVNAVEAFTEAARELESAVETLCQANTDDHLAASRSAWQVLMQDWMVLQGREKGSEAALALTWQIQFWPDKKDITGRKMEQLLAQNTHWNAALLADQSVAVQGAGAMEWLLYAHPERLQQPQGCELATAIGQRLTQSGEALMDAWKANPWQAMTPQLALGEYVGALTNQLDFAMKKLTLPMGKPGHPRPYQAESWRSQTSMRNLKANVQAMQSLYLAEGKGLDALLRAQGEAELADRIAGQFDSLLVSWPQSASMGALLKTRGGYRELIHIFNGMEYIRFALHDEVSPALGIVVGFNATDGD</sequence>
<dbReference type="PROSITE" id="PS51257">
    <property type="entry name" value="PROKAR_LIPOPROTEIN"/>
    <property type="match status" value="1"/>
</dbReference>
<accession>A0A0F5VEV7</accession>
<dbReference type="InterPro" id="IPR038352">
    <property type="entry name" value="Imelysin_sf"/>
</dbReference>
<evidence type="ECO:0000313" key="5">
    <source>
        <dbReference type="EMBL" id="KKD00701.1"/>
    </source>
</evidence>
<dbReference type="CDD" id="cd14659">
    <property type="entry name" value="Imelysin-like_IPPA"/>
    <property type="match status" value="1"/>
</dbReference>
<evidence type="ECO:0000256" key="2">
    <source>
        <dbReference type="ARBA" id="ARBA00022729"/>
    </source>
</evidence>
<feature type="signal peptide" evidence="3">
    <location>
        <begin position="1"/>
        <end position="20"/>
    </location>
</feature>
<evidence type="ECO:0000313" key="6">
    <source>
        <dbReference type="Proteomes" id="UP000033633"/>
    </source>
</evidence>
<name>A0A0F5VEV7_9GAMM</name>
<dbReference type="Pfam" id="PF09375">
    <property type="entry name" value="Peptidase_M75"/>
    <property type="match status" value="1"/>
</dbReference>
<dbReference type="Gene3D" id="1.20.1420.20">
    <property type="entry name" value="M75 peptidase, HXXE motif"/>
    <property type="match status" value="1"/>
</dbReference>
<dbReference type="EMBL" id="JWYV01000003">
    <property type="protein sequence ID" value="KKD00701.1"/>
    <property type="molecule type" value="Genomic_DNA"/>
</dbReference>
<dbReference type="AlphaFoldDB" id="A0A0F5VEV7"/>
<keyword evidence="6" id="KW-1185">Reference proteome</keyword>
<reference evidence="5 6" key="1">
    <citation type="submission" date="2014-12" db="EMBL/GenBank/DDBJ databases">
        <title>Mercury Reductase activity and rhizosphere competence traits in the genome of root associated Photobacterium halotolerans MELD1.</title>
        <authorList>
            <person name="Mathew D.C."/>
            <person name="Huang C.-C."/>
        </authorList>
    </citation>
    <scope>NUCLEOTIDE SEQUENCE [LARGE SCALE GENOMIC DNA]</scope>
    <source>
        <strain evidence="5 6">MELD1</strain>
    </source>
</reference>
<comment type="caution">
    <text evidence="5">The sequence shown here is derived from an EMBL/GenBank/DDBJ whole genome shotgun (WGS) entry which is preliminary data.</text>
</comment>
<dbReference type="PATRIC" id="fig|265726.11.peg.3153"/>
<evidence type="ECO:0000256" key="1">
    <source>
        <dbReference type="ARBA" id="ARBA00004196"/>
    </source>
</evidence>
<dbReference type="Proteomes" id="UP000033633">
    <property type="component" value="Unassembled WGS sequence"/>
</dbReference>
<feature type="chain" id="PRO_5002496761" description="Imelysin-like domain-containing protein" evidence="3">
    <location>
        <begin position="21"/>
        <end position="338"/>
    </location>
</feature>
<dbReference type="STRING" id="265726.KY46_06245"/>
<feature type="domain" description="Imelysin-like" evidence="4">
    <location>
        <begin position="43"/>
        <end position="287"/>
    </location>
</feature>
<gene>
    <name evidence="5" type="ORF">KY46_06245</name>
</gene>
<comment type="subcellular location">
    <subcellularLocation>
        <location evidence="1">Cell envelope</location>
    </subcellularLocation>
</comment>
<dbReference type="InterPro" id="IPR018976">
    <property type="entry name" value="Imelysin-like"/>
</dbReference>
<evidence type="ECO:0000259" key="4">
    <source>
        <dbReference type="Pfam" id="PF09375"/>
    </source>
</evidence>
<keyword evidence="2 3" id="KW-0732">Signal</keyword>
<organism evidence="5 6">
    <name type="scientific">Photobacterium halotolerans</name>
    <dbReference type="NCBI Taxonomy" id="265726"/>
    <lineage>
        <taxon>Bacteria</taxon>
        <taxon>Pseudomonadati</taxon>
        <taxon>Pseudomonadota</taxon>
        <taxon>Gammaproteobacteria</taxon>
        <taxon>Vibrionales</taxon>
        <taxon>Vibrionaceae</taxon>
        <taxon>Photobacterium</taxon>
    </lineage>
</organism>